<accession>M2NP00</accession>
<protein>
    <submittedName>
        <fullName evidence="1">Uncharacterized protein</fullName>
    </submittedName>
</protein>
<evidence type="ECO:0000313" key="2">
    <source>
        <dbReference type="Proteomes" id="UP000011761"/>
    </source>
</evidence>
<evidence type="ECO:0000313" key="1">
    <source>
        <dbReference type="EMBL" id="EMD00966.1"/>
    </source>
</evidence>
<dbReference type="RefSeq" id="XP_007672150.1">
    <property type="nucleotide sequence ID" value="XM_007673960.1"/>
</dbReference>
<keyword evidence="2" id="KW-1185">Reference proteome</keyword>
<name>M2NP00_BAUPA</name>
<dbReference type="KEGG" id="bcom:BAUCODRAFT_190438"/>
<reference evidence="1 2" key="1">
    <citation type="journal article" date="2012" name="PLoS Pathog.">
        <title>Diverse lifestyles and strategies of plant pathogenesis encoded in the genomes of eighteen Dothideomycetes fungi.</title>
        <authorList>
            <person name="Ohm R.A."/>
            <person name="Feau N."/>
            <person name="Henrissat B."/>
            <person name="Schoch C.L."/>
            <person name="Horwitz B.A."/>
            <person name="Barry K.W."/>
            <person name="Condon B.J."/>
            <person name="Copeland A.C."/>
            <person name="Dhillon B."/>
            <person name="Glaser F."/>
            <person name="Hesse C.N."/>
            <person name="Kosti I."/>
            <person name="LaButti K."/>
            <person name="Lindquist E.A."/>
            <person name="Lucas S."/>
            <person name="Salamov A.A."/>
            <person name="Bradshaw R.E."/>
            <person name="Ciuffetti L."/>
            <person name="Hamelin R.C."/>
            <person name="Kema G.H.J."/>
            <person name="Lawrence C."/>
            <person name="Scott J.A."/>
            <person name="Spatafora J.W."/>
            <person name="Turgeon B.G."/>
            <person name="de Wit P.J.G.M."/>
            <person name="Zhong S."/>
            <person name="Goodwin S.B."/>
            <person name="Grigoriev I.V."/>
        </authorList>
    </citation>
    <scope>NUCLEOTIDE SEQUENCE [LARGE SCALE GENOMIC DNA]</scope>
    <source>
        <strain evidence="1 2">UAMH 10762</strain>
    </source>
</reference>
<dbReference type="AlphaFoldDB" id="M2NP00"/>
<sequence length="138" mass="15326">MLSTHTRCQSFVLISVSPPCKILGRMIWVQSVVWDSMISLISSAFSASNSASTVAFYPNGDSHRSWTRLSKERIFILVQSDAYLVDSVLHSPTNNVNVWVSAQSTTEPVVRSGRRTSAPPVPKSTLWEKPELLYEPTA</sequence>
<dbReference type="HOGENOM" id="CLU_1854877_0_0_1"/>
<dbReference type="EMBL" id="KB445550">
    <property type="protein sequence ID" value="EMD00966.1"/>
    <property type="molecule type" value="Genomic_DNA"/>
</dbReference>
<dbReference type="GeneID" id="19109571"/>
<proteinExistence type="predicted"/>
<dbReference type="Proteomes" id="UP000011761">
    <property type="component" value="Unassembled WGS sequence"/>
</dbReference>
<gene>
    <name evidence="1" type="ORF">BAUCODRAFT_190438</name>
</gene>
<organism evidence="1 2">
    <name type="scientific">Baudoinia panamericana (strain UAMH 10762)</name>
    <name type="common">Angels' share fungus</name>
    <name type="synonym">Baudoinia compniacensis (strain UAMH 10762)</name>
    <dbReference type="NCBI Taxonomy" id="717646"/>
    <lineage>
        <taxon>Eukaryota</taxon>
        <taxon>Fungi</taxon>
        <taxon>Dikarya</taxon>
        <taxon>Ascomycota</taxon>
        <taxon>Pezizomycotina</taxon>
        <taxon>Dothideomycetes</taxon>
        <taxon>Dothideomycetidae</taxon>
        <taxon>Mycosphaerellales</taxon>
        <taxon>Teratosphaeriaceae</taxon>
        <taxon>Baudoinia</taxon>
    </lineage>
</organism>